<dbReference type="PRINTS" id="PR01036">
    <property type="entry name" value="TCRTETB"/>
</dbReference>
<feature type="transmembrane region" description="Helical" evidence="8">
    <location>
        <begin position="284"/>
        <end position="306"/>
    </location>
</feature>
<evidence type="ECO:0000313" key="10">
    <source>
        <dbReference type="EMBL" id="KLU24583.1"/>
    </source>
</evidence>
<dbReference type="CDD" id="cd17503">
    <property type="entry name" value="MFS_LmrB_MDR_like"/>
    <property type="match status" value="1"/>
</dbReference>
<dbReference type="InterPro" id="IPR020846">
    <property type="entry name" value="MFS_dom"/>
</dbReference>
<reference evidence="10 11" key="1">
    <citation type="journal article" date="2015" name="Genome Announc.">
        <title>Draft Genome Sequence of Burkholderia sp. Strain PML1(12), an Ectomycorrhizosphere-Inhabiting Bacterium with Effective Mineral-Weathering Ability.</title>
        <authorList>
            <person name="Uroz S."/>
            <person name="Oger P."/>
        </authorList>
    </citation>
    <scope>NUCLEOTIDE SEQUENCE [LARGE SCALE GENOMIC DNA]</scope>
    <source>
        <strain evidence="11">PML1(12)</strain>
    </source>
</reference>
<dbReference type="PATRIC" id="fig|908627.4.peg.4343"/>
<dbReference type="PANTHER" id="PTHR42718">
    <property type="entry name" value="MAJOR FACILITATOR SUPERFAMILY MULTIDRUG TRANSPORTER MFSC"/>
    <property type="match status" value="1"/>
</dbReference>
<evidence type="ECO:0000313" key="11">
    <source>
        <dbReference type="Proteomes" id="UP000035963"/>
    </source>
</evidence>
<dbReference type="SUPFAM" id="SSF103473">
    <property type="entry name" value="MFS general substrate transporter"/>
    <property type="match status" value="1"/>
</dbReference>
<keyword evidence="3" id="KW-0813">Transport</keyword>
<dbReference type="InterPro" id="IPR004638">
    <property type="entry name" value="EmrB-like"/>
</dbReference>
<dbReference type="Pfam" id="PF07690">
    <property type="entry name" value="MFS_1"/>
    <property type="match status" value="1"/>
</dbReference>
<name>A0A0J1FXC8_9BURK</name>
<dbReference type="PROSITE" id="PS50850">
    <property type="entry name" value="MFS"/>
    <property type="match status" value="1"/>
</dbReference>
<feature type="domain" description="Major facilitator superfamily (MFS) profile" evidence="9">
    <location>
        <begin position="27"/>
        <end position="514"/>
    </location>
</feature>
<feature type="transmembrane region" description="Helical" evidence="8">
    <location>
        <begin position="214"/>
        <end position="232"/>
    </location>
</feature>
<evidence type="ECO:0000256" key="8">
    <source>
        <dbReference type="SAM" id="Phobius"/>
    </source>
</evidence>
<evidence type="ECO:0000256" key="3">
    <source>
        <dbReference type="ARBA" id="ARBA00022448"/>
    </source>
</evidence>
<dbReference type="EMBL" id="AEJF01000122">
    <property type="protein sequence ID" value="KLU24583.1"/>
    <property type="molecule type" value="Genomic_DNA"/>
</dbReference>
<feature type="transmembrane region" description="Helical" evidence="8">
    <location>
        <begin position="318"/>
        <end position="340"/>
    </location>
</feature>
<dbReference type="PANTHER" id="PTHR42718:SF9">
    <property type="entry name" value="MAJOR FACILITATOR SUPERFAMILY MULTIDRUG TRANSPORTER MFSC"/>
    <property type="match status" value="1"/>
</dbReference>
<dbReference type="RefSeq" id="WP_047848304.1">
    <property type="nucleotide sequence ID" value="NZ_AEJF01000122.1"/>
</dbReference>
<dbReference type="InterPro" id="IPR036259">
    <property type="entry name" value="MFS_trans_sf"/>
</dbReference>
<dbReference type="Gene3D" id="1.20.1250.20">
    <property type="entry name" value="MFS general substrate transporter like domains"/>
    <property type="match status" value="1"/>
</dbReference>
<keyword evidence="5 8" id="KW-0812">Transmembrane</keyword>
<keyword evidence="7 8" id="KW-0472">Membrane</keyword>
<accession>A0A0J1FXC8</accession>
<feature type="transmembrane region" description="Helical" evidence="8">
    <location>
        <begin position="60"/>
        <end position="81"/>
    </location>
</feature>
<keyword evidence="6 8" id="KW-1133">Transmembrane helix</keyword>
<feature type="transmembrane region" description="Helical" evidence="8">
    <location>
        <begin position="380"/>
        <end position="402"/>
    </location>
</feature>
<dbReference type="GO" id="GO:0022857">
    <property type="term" value="F:transmembrane transporter activity"/>
    <property type="evidence" value="ECO:0007669"/>
    <property type="project" value="InterPro"/>
</dbReference>
<feature type="transmembrane region" description="Helical" evidence="8">
    <location>
        <begin position="21"/>
        <end position="40"/>
    </location>
</feature>
<keyword evidence="4" id="KW-1003">Cell membrane</keyword>
<organism evidence="10 11">
    <name type="scientific">Caballeronia mineralivorans PML1(12)</name>
    <dbReference type="NCBI Taxonomy" id="908627"/>
    <lineage>
        <taxon>Bacteria</taxon>
        <taxon>Pseudomonadati</taxon>
        <taxon>Pseudomonadota</taxon>
        <taxon>Betaproteobacteria</taxon>
        <taxon>Burkholderiales</taxon>
        <taxon>Burkholderiaceae</taxon>
        <taxon>Caballeronia</taxon>
    </lineage>
</organism>
<feature type="transmembrane region" description="Helical" evidence="8">
    <location>
        <begin position="152"/>
        <end position="174"/>
    </location>
</feature>
<comment type="subcellular location">
    <subcellularLocation>
        <location evidence="1">Cell membrane</location>
        <topology evidence="1">Multi-pass membrane protein</topology>
    </subcellularLocation>
</comment>
<gene>
    <name evidence="10" type="primary">emrB</name>
    <name evidence="10" type="ORF">EOS_19400</name>
</gene>
<evidence type="ECO:0000256" key="4">
    <source>
        <dbReference type="ARBA" id="ARBA00022475"/>
    </source>
</evidence>
<evidence type="ECO:0000259" key="9">
    <source>
        <dbReference type="PROSITE" id="PS50850"/>
    </source>
</evidence>
<dbReference type="AlphaFoldDB" id="A0A0J1FXC8"/>
<protein>
    <submittedName>
        <fullName evidence="10">Multidrug resistance protein B</fullName>
    </submittedName>
</protein>
<sequence>MNTLSSDVPKSVGPRAAPLRGAWLALLSFALSLATFIEVLDSTVTNVAVPSIAGSLAVSNAQATWVISSYSVAAAIAVPLTGWLSQRFGDARLFVWSVLLFTLTSLLCGIASNLEMLVLCRAMQGLCSGPMVPLSQAILLRSFPPEKRVFALALWAMTVLLAPIFGPVLGGWIIDQFSWPWIFFINLPIGLFAFAACTALLRRDPPSRKQPPKDLVGIALLVVGVGALQGVLDLGREHGWFDSPLIITLSIVATLALLSLLIWESAEPYPVIDLSLFRDRAFSFGVAVISLGMVSFSVIGVIFPLWMQTVMGYTALQAGMAVAPLGILALVFSLLIGVFLDRLDARFVTSFGFLVFFAVLYWDTHFTLSMSFWQIVTPTFIQGIGLPCFFIPLSAVTLSRISDEKLAAASGMSNFLRTLSAALGTALSVTWWDNRAAHHYGTLAQSVTHESLGTGQFSRALQNMGLAGDRNLAAIRQVVQQQAYMMATNDLFYVASLVCLALAALIWTTRPWRGISAARVGH</sequence>
<dbReference type="InterPro" id="IPR011701">
    <property type="entry name" value="MFS"/>
</dbReference>
<feature type="transmembrane region" description="Helical" evidence="8">
    <location>
        <begin position="118"/>
        <end position="140"/>
    </location>
</feature>
<keyword evidence="11" id="KW-1185">Reference proteome</keyword>
<evidence type="ECO:0000256" key="1">
    <source>
        <dbReference type="ARBA" id="ARBA00004651"/>
    </source>
</evidence>
<feature type="transmembrane region" description="Helical" evidence="8">
    <location>
        <begin position="491"/>
        <end position="509"/>
    </location>
</feature>
<comment type="similarity">
    <text evidence="2">Belongs to the major facilitator superfamily. EmrB family.</text>
</comment>
<dbReference type="GO" id="GO:0005886">
    <property type="term" value="C:plasma membrane"/>
    <property type="evidence" value="ECO:0007669"/>
    <property type="project" value="UniProtKB-SubCell"/>
</dbReference>
<dbReference type="Proteomes" id="UP000035963">
    <property type="component" value="Unassembled WGS sequence"/>
</dbReference>
<feature type="transmembrane region" description="Helical" evidence="8">
    <location>
        <begin position="93"/>
        <end position="112"/>
    </location>
</feature>
<evidence type="ECO:0000256" key="5">
    <source>
        <dbReference type="ARBA" id="ARBA00022692"/>
    </source>
</evidence>
<feature type="transmembrane region" description="Helical" evidence="8">
    <location>
        <begin position="347"/>
        <end position="368"/>
    </location>
</feature>
<evidence type="ECO:0000256" key="6">
    <source>
        <dbReference type="ARBA" id="ARBA00022989"/>
    </source>
</evidence>
<evidence type="ECO:0000256" key="7">
    <source>
        <dbReference type="ARBA" id="ARBA00023136"/>
    </source>
</evidence>
<comment type="caution">
    <text evidence="10">The sequence shown here is derived from an EMBL/GenBank/DDBJ whole genome shotgun (WGS) entry which is preliminary data.</text>
</comment>
<dbReference type="OrthoDB" id="9807274at2"/>
<dbReference type="NCBIfam" id="TIGR00711">
    <property type="entry name" value="efflux_EmrB"/>
    <property type="match status" value="1"/>
</dbReference>
<feature type="transmembrane region" description="Helical" evidence="8">
    <location>
        <begin position="244"/>
        <end position="263"/>
    </location>
</feature>
<proteinExistence type="inferred from homology"/>
<feature type="transmembrane region" description="Helical" evidence="8">
    <location>
        <begin position="180"/>
        <end position="202"/>
    </location>
</feature>
<evidence type="ECO:0000256" key="2">
    <source>
        <dbReference type="ARBA" id="ARBA00008537"/>
    </source>
</evidence>
<dbReference type="Gene3D" id="1.20.1720.10">
    <property type="entry name" value="Multidrug resistance protein D"/>
    <property type="match status" value="1"/>
</dbReference>